<organism evidence="1 2">
    <name type="scientific">Boeremia exigua</name>
    <dbReference type="NCBI Taxonomy" id="749465"/>
    <lineage>
        <taxon>Eukaryota</taxon>
        <taxon>Fungi</taxon>
        <taxon>Dikarya</taxon>
        <taxon>Ascomycota</taxon>
        <taxon>Pezizomycotina</taxon>
        <taxon>Dothideomycetes</taxon>
        <taxon>Pleosporomycetidae</taxon>
        <taxon>Pleosporales</taxon>
        <taxon>Pleosporineae</taxon>
        <taxon>Didymellaceae</taxon>
        <taxon>Boeremia</taxon>
    </lineage>
</organism>
<protein>
    <submittedName>
        <fullName evidence="1">Uncharacterized protein</fullName>
    </submittedName>
</protein>
<gene>
    <name evidence="1" type="ORF">OPT61_g9567</name>
</gene>
<name>A0ACC2HUE7_9PLEO</name>
<proteinExistence type="predicted"/>
<reference evidence="1" key="1">
    <citation type="submission" date="2022-11" db="EMBL/GenBank/DDBJ databases">
        <title>Genome Sequence of Boeremia exigua.</title>
        <authorList>
            <person name="Buettner E."/>
        </authorList>
    </citation>
    <scope>NUCLEOTIDE SEQUENCE</scope>
    <source>
        <strain evidence="1">CU02</strain>
    </source>
</reference>
<evidence type="ECO:0000313" key="1">
    <source>
        <dbReference type="EMBL" id="KAJ8106394.1"/>
    </source>
</evidence>
<accession>A0ACC2HUE7</accession>
<keyword evidence="2" id="KW-1185">Reference proteome</keyword>
<evidence type="ECO:0000313" key="2">
    <source>
        <dbReference type="Proteomes" id="UP001153331"/>
    </source>
</evidence>
<dbReference type="EMBL" id="JAPHNI010001183">
    <property type="protein sequence ID" value="KAJ8106394.1"/>
    <property type="molecule type" value="Genomic_DNA"/>
</dbReference>
<comment type="caution">
    <text evidence="1">The sequence shown here is derived from an EMBL/GenBank/DDBJ whole genome shotgun (WGS) entry which is preliminary data.</text>
</comment>
<sequence>MGRILRCILRRIHGSASHNEPISSCQEDLEYGSRSSNVLRTFATPIINIMGLWDVDDYGTIADRACCKGGGLGMDDYITVFCVIVMLVTCILITIGTQYGLGRRMEAIDPTLIPRALKWNVIISSVLIWTFSLPKFAIIAILKRILDYGLKTTILFWGLALSSQVCILATSVWWYKQCNPVEFGWNRDIPGGKCASTKVMADLGYFTSAYSAFLDVFFAVYPIPLIMRLNMPLKDRILFSIALGLSILAFILTIYKLTIFGEIFEVLAENPTYPVPLLDVLGLGEGCILVVCSSLPTLGPLFRLTREKVRTPSGSANGNRTTSQERRSSATHQGVSNTTGRWDRLQEHQLYEEGTSNHAGESIDDIPLVHHGADQIHKSLEFKVTMRAKSDQQAKPTYDGDT</sequence>
<dbReference type="Proteomes" id="UP001153331">
    <property type="component" value="Unassembled WGS sequence"/>
</dbReference>